<evidence type="ECO:0000256" key="4">
    <source>
        <dbReference type="SAM" id="Coils"/>
    </source>
</evidence>
<reference evidence="9 10" key="2">
    <citation type="submission" date="2024-06" db="EMBL/GenBank/DDBJ databases">
        <title>Caproicibacterium argilliputei sp. nov, a novel caproic acid producing anaerobic bacterium isolated from pit mud.</title>
        <authorList>
            <person name="Xia S."/>
        </authorList>
    </citation>
    <scope>NUCLEOTIDE SEQUENCE [LARGE SCALE GENOMIC DNA]</scope>
    <source>
        <strain evidence="9 10">ZCY20-5</strain>
    </source>
</reference>
<keyword evidence="6" id="KW-1133">Transmembrane helix</keyword>
<dbReference type="Gene3D" id="1.10.287.950">
    <property type="entry name" value="Methyl-accepting chemotaxis protein"/>
    <property type="match status" value="1"/>
</dbReference>
<dbReference type="AlphaFoldDB" id="A0AA97D6S5"/>
<feature type="coiled-coil region" evidence="4">
    <location>
        <begin position="461"/>
        <end position="499"/>
    </location>
</feature>
<keyword evidence="6" id="KW-0472">Membrane</keyword>
<sequence length="693" mass="74773">MKKGSQNNRRKSLLFQIPLRVVSAVVVCVFIMCAVLAVRQSAATKQSVEEKIDYLAENNAYTVTTYLNAMQTMSSSLANEVSRIDVLDDQKKDTLLRASLKKLSEDDRIFSAYVAFEPNAMFAKTPNGLSYYEYKDGSSKKMDVNNDYSDYEKADYYATTKQTKKAHITEPYSYKLSNGETVWLITISNPILNASGKFLGVANTDIKTSTLNQLTYNVGKFQTAHSYILTGNSICVNDTADKTKTGKKYTDSVADSQVYRVTKLLQISGLENSWTSTFSVYRSEALQEVLVTTLLVALLGAAGTAIVAVFIVRLLRKSLSPIRDVVTLTQDMGRGKLDTAIRVTTQDELGELASVTQRTAAGLRKYIQEISEVLGKISEGDLCASVKLEYLGDFAPIKKALQEILDALNGRFSEISVSADEVAGGSGQVASGAQALAQGATEQASTLEELSATITDISSHVKANAANAANANQNMERVREELERSNASMQEMVAAMERIHTSSQQISSIIKTIDSIAFQTNILALNAAVEAARAGEAGKGFAVVADEVRNLAGKSAQAAKNTTELIQSTIQQIGDGSKIAEQTAQALAAVDESVQEVSGGVRQISTASQQQAAEIEQVTTGVEQVSAVVQTNSATAEESSAASEELSGQAQMLKSIVSKFHLREQTAEAQPSQMPQAAAPQVDFNQPDRTDKY</sequence>
<dbReference type="Pfam" id="PF00015">
    <property type="entry name" value="MCPsignal"/>
    <property type="match status" value="1"/>
</dbReference>
<keyword evidence="1" id="KW-0145">Chemotaxis</keyword>
<dbReference type="InterPro" id="IPR003660">
    <property type="entry name" value="HAMP_dom"/>
</dbReference>
<dbReference type="GO" id="GO:0004888">
    <property type="term" value="F:transmembrane signaling receptor activity"/>
    <property type="evidence" value="ECO:0007669"/>
    <property type="project" value="InterPro"/>
</dbReference>
<evidence type="ECO:0000256" key="1">
    <source>
        <dbReference type="ARBA" id="ARBA00022500"/>
    </source>
</evidence>
<feature type="domain" description="HAMP" evidence="8">
    <location>
        <begin position="316"/>
        <end position="368"/>
    </location>
</feature>
<evidence type="ECO:0000256" key="6">
    <source>
        <dbReference type="SAM" id="Phobius"/>
    </source>
</evidence>
<dbReference type="SMART" id="SM00304">
    <property type="entry name" value="HAMP"/>
    <property type="match status" value="1"/>
</dbReference>
<keyword evidence="4" id="KW-0175">Coiled coil</keyword>
<dbReference type="Pfam" id="PF00672">
    <property type="entry name" value="HAMP"/>
    <property type="match status" value="1"/>
</dbReference>
<accession>A0AA97D6S5</accession>
<dbReference type="EMBL" id="CP135996">
    <property type="protein sequence ID" value="WOC31625.1"/>
    <property type="molecule type" value="Genomic_DNA"/>
</dbReference>
<evidence type="ECO:0000259" key="8">
    <source>
        <dbReference type="PROSITE" id="PS50885"/>
    </source>
</evidence>
<dbReference type="CDD" id="cd11386">
    <property type="entry name" value="MCP_signal"/>
    <property type="match status" value="1"/>
</dbReference>
<dbReference type="GO" id="GO:0006935">
    <property type="term" value="P:chemotaxis"/>
    <property type="evidence" value="ECO:0007669"/>
    <property type="project" value="UniProtKB-KW"/>
</dbReference>
<evidence type="ECO:0000256" key="5">
    <source>
        <dbReference type="SAM" id="MobiDB-lite"/>
    </source>
</evidence>
<evidence type="ECO:0000313" key="10">
    <source>
        <dbReference type="Proteomes" id="UP001300604"/>
    </source>
</evidence>
<evidence type="ECO:0000256" key="3">
    <source>
        <dbReference type="PROSITE-ProRule" id="PRU00284"/>
    </source>
</evidence>
<dbReference type="PROSITE" id="PS50885">
    <property type="entry name" value="HAMP"/>
    <property type="match status" value="1"/>
</dbReference>
<comment type="similarity">
    <text evidence="2">Belongs to the methyl-accepting chemotaxis (MCP) protein family.</text>
</comment>
<feature type="transmembrane region" description="Helical" evidence="6">
    <location>
        <begin position="289"/>
        <end position="315"/>
    </location>
</feature>
<dbReference type="InterPro" id="IPR051310">
    <property type="entry name" value="MCP_chemotaxis"/>
</dbReference>
<dbReference type="Gene3D" id="3.30.450.20">
    <property type="entry name" value="PAS domain"/>
    <property type="match status" value="1"/>
</dbReference>
<feature type="region of interest" description="Disordered" evidence="5">
    <location>
        <begin position="664"/>
        <end position="693"/>
    </location>
</feature>
<dbReference type="InterPro" id="IPR004089">
    <property type="entry name" value="MCPsignal_dom"/>
</dbReference>
<organism evidence="9 10">
    <name type="scientific">Caproicibacterium argilliputei</name>
    <dbReference type="NCBI Taxonomy" id="3030016"/>
    <lineage>
        <taxon>Bacteria</taxon>
        <taxon>Bacillati</taxon>
        <taxon>Bacillota</taxon>
        <taxon>Clostridia</taxon>
        <taxon>Eubacteriales</taxon>
        <taxon>Oscillospiraceae</taxon>
        <taxon>Caproicibacterium</taxon>
    </lineage>
</organism>
<dbReference type="Gene3D" id="6.10.340.10">
    <property type="match status" value="1"/>
</dbReference>
<dbReference type="PANTHER" id="PTHR43531">
    <property type="entry name" value="PROTEIN ICFG"/>
    <property type="match status" value="1"/>
</dbReference>
<dbReference type="CDD" id="cd12913">
    <property type="entry name" value="PDC1_MCP_like"/>
    <property type="match status" value="1"/>
</dbReference>
<evidence type="ECO:0000313" key="9">
    <source>
        <dbReference type="EMBL" id="WOC31625.1"/>
    </source>
</evidence>
<name>A0AA97D6S5_9FIRM</name>
<dbReference type="SUPFAM" id="SSF58104">
    <property type="entry name" value="Methyl-accepting chemotaxis protein (MCP) signaling domain"/>
    <property type="match status" value="1"/>
</dbReference>
<dbReference type="GO" id="GO:0007165">
    <property type="term" value="P:signal transduction"/>
    <property type="evidence" value="ECO:0007669"/>
    <property type="project" value="UniProtKB-KW"/>
</dbReference>
<feature type="domain" description="Methyl-accepting transducer" evidence="7">
    <location>
        <begin position="418"/>
        <end position="647"/>
    </location>
</feature>
<evidence type="ECO:0000259" key="7">
    <source>
        <dbReference type="PROSITE" id="PS50111"/>
    </source>
</evidence>
<dbReference type="CDD" id="cd06225">
    <property type="entry name" value="HAMP"/>
    <property type="match status" value="1"/>
</dbReference>
<dbReference type="PANTHER" id="PTHR43531:SF11">
    <property type="entry name" value="METHYL-ACCEPTING CHEMOTAXIS PROTEIN 3"/>
    <property type="match status" value="1"/>
</dbReference>
<reference evidence="10" key="1">
    <citation type="submission" date="2024-06" db="EMBL/GenBank/DDBJ databases">
        <title>Caproicibacterium argilliputei sp. nov, a novel caproic acid producing anaerobic bacterium isolated from pit mud.</title>
        <authorList>
            <person name="Zeng C."/>
        </authorList>
    </citation>
    <scope>NUCLEOTIDE SEQUENCE [LARGE SCALE GENOMIC DNA]</scope>
    <source>
        <strain evidence="10">ZCY20-5</strain>
    </source>
</reference>
<dbReference type="PRINTS" id="PR00260">
    <property type="entry name" value="CHEMTRNSDUCR"/>
</dbReference>
<dbReference type="Pfam" id="PF18947">
    <property type="entry name" value="HAMP_2"/>
    <property type="match status" value="1"/>
</dbReference>
<dbReference type="Proteomes" id="UP001300604">
    <property type="component" value="Chromosome"/>
</dbReference>
<dbReference type="GO" id="GO:0005886">
    <property type="term" value="C:plasma membrane"/>
    <property type="evidence" value="ECO:0007669"/>
    <property type="project" value="TreeGrafter"/>
</dbReference>
<dbReference type="RefSeq" id="WP_275845473.1">
    <property type="nucleotide sequence ID" value="NZ_CP135996.1"/>
</dbReference>
<keyword evidence="3" id="KW-0807">Transducer</keyword>
<feature type="compositionally biased region" description="Low complexity" evidence="5">
    <location>
        <begin position="669"/>
        <end position="681"/>
    </location>
</feature>
<proteinExistence type="inferred from homology"/>
<reference evidence="10" key="3">
    <citation type="submission" date="2024-06" db="EMBL/GenBank/DDBJ databases">
        <authorList>
            <person name="Zeng C."/>
        </authorList>
    </citation>
    <scope>NUCLEOTIDE SEQUENCE [LARGE SCALE GENOMIC DNA]</scope>
    <source>
        <strain evidence="10">ZCY20-5</strain>
    </source>
</reference>
<dbReference type="Pfam" id="PF22673">
    <property type="entry name" value="MCP-like_PDC_1"/>
    <property type="match status" value="1"/>
</dbReference>
<dbReference type="SMART" id="SM00283">
    <property type="entry name" value="MA"/>
    <property type="match status" value="1"/>
</dbReference>
<keyword evidence="6" id="KW-0812">Transmembrane</keyword>
<evidence type="ECO:0000256" key="2">
    <source>
        <dbReference type="ARBA" id="ARBA00029447"/>
    </source>
</evidence>
<keyword evidence="10" id="KW-1185">Reference proteome</keyword>
<feature type="transmembrane region" description="Helical" evidence="6">
    <location>
        <begin position="21"/>
        <end position="38"/>
    </location>
</feature>
<dbReference type="KEGG" id="carl:PXC00_10440"/>
<dbReference type="InterPro" id="IPR004090">
    <property type="entry name" value="Chemotax_Me-accpt_rcpt"/>
</dbReference>
<gene>
    <name evidence="9" type="ORF">PXC00_10440</name>
</gene>
<protein>
    <submittedName>
        <fullName evidence="9">Methyl-accepting chemotaxis protein</fullName>
    </submittedName>
</protein>
<dbReference type="PROSITE" id="PS50111">
    <property type="entry name" value="CHEMOTAXIS_TRANSDUC_2"/>
    <property type="match status" value="1"/>
</dbReference>